<geneLocation type="plasmid" evidence="1 2">
    <name>pPlas1</name>
</geneLocation>
<proteinExistence type="predicted"/>
<gene>
    <name evidence="1" type="ORF">IAQ67_28890</name>
</gene>
<evidence type="ECO:0000313" key="1">
    <source>
        <dbReference type="EMBL" id="QNR70375.1"/>
    </source>
</evidence>
<dbReference type="Proteomes" id="UP000516384">
    <property type="component" value="Plasmid pPlas1"/>
</dbReference>
<dbReference type="RefSeq" id="WP_190299682.1">
    <property type="nucleotide sequence ID" value="NZ_CP061173.1"/>
</dbReference>
<protein>
    <submittedName>
        <fullName evidence="1">Uncharacterized protein</fullName>
    </submittedName>
</protein>
<accession>A0A7H0YH17</accession>
<dbReference type="EMBL" id="CP061173">
    <property type="protein sequence ID" value="QNR70375.1"/>
    <property type="molecule type" value="Genomic_DNA"/>
</dbReference>
<sequence length="91" mass="10073">MKKQITLALVFLLIIVGSLCLSGCNGVTRSLGGTQTITLEENQKLVNVTWKDKSLWILTRPAKAGEKPETYDFKEESNLGVLEGEVKLVEH</sequence>
<dbReference type="AlphaFoldDB" id="A0A7H0YH17"/>
<reference evidence="1 2" key="1">
    <citation type="submission" date="2020-09" db="EMBL/GenBank/DDBJ databases">
        <title>Characterization of Paenibacillus peoriae strain ZF390 with broad-spectrum antimicrobial activity as a potential biocontrol agent.</title>
        <authorList>
            <person name="Li L."/>
            <person name="Zhao Y."/>
            <person name="Li B."/>
            <person name="Xie X."/>
        </authorList>
    </citation>
    <scope>NUCLEOTIDE SEQUENCE [LARGE SCALE GENOMIC DNA]</scope>
    <source>
        <strain evidence="1 2">ZF390</strain>
        <plasmid evidence="1 2">pPlas1</plasmid>
    </source>
</reference>
<organism evidence="1 2">
    <name type="scientific">Paenibacillus peoriae</name>
    <dbReference type="NCBI Taxonomy" id="59893"/>
    <lineage>
        <taxon>Bacteria</taxon>
        <taxon>Bacillati</taxon>
        <taxon>Bacillota</taxon>
        <taxon>Bacilli</taxon>
        <taxon>Bacillales</taxon>
        <taxon>Paenibacillaceae</taxon>
        <taxon>Paenibacillus</taxon>
    </lineage>
</organism>
<keyword evidence="1" id="KW-0614">Plasmid</keyword>
<name>A0A7H0YH17_9BACL</name>
<evidence type="ECO:0000313" key="2">
    <source>
        <dbReference type="Proteomes" id="UP000516384"/>
    </source>
</evidence>